<gene>
    <name evidence="1" type="ORF">Ccrd_026094</name>
</gene>
<dbReference type="Proteomes" id="UP000243975">
    <property type="component" value="Unassembled WGS sequence"/>
</dbReference>
<sequence length="155" mass="17597">MLGAYIVVVEWLSHKLLCKLMSHHAFVLSHYPTGDGNLERRSKLVQDLNDLTSEGNIESMLSVEMGLKELACLKVEDGIVLALAQLWRLSSARQTMSGNLCPRCPQVTQSLWRHLAWLTYFWSRAKCLGIEEDTAKSRLQFWISRSTHSPTSHDA</sequence>
<dbReference type="Gramene" id="KVG92120">
    <property type="protein sequence ID" value="KVG92120"/>
    <property type="gene ID" value="Ccrd_026094"/>
</dbReference>
<evidence type="ECO:0000313" key="1">
    <source>
        <dbReference type="EMBL" id="KVG92120.1"/>
    </source>
</evidence>
<accession>A0A103SR37</accession>
<dbReference type="STRING" id="59895.A0A103SR37"/>
<dbReference type="AlphaFoldDB" id="A0A103SR37"/>
<dbReference type="EMBL" id="LEKV01007406">
    <property type="protein sequence ID" value="KVG92120.1"/>
    <property type="molecule type" value="Genomic_DNA"/>
</dbReference>
<organism evidence="1 2">
    <name type="scientific">Cynara cardunculus var. scolymus</name>
    <name type="common">Globe artichoke</name>
    <name type="synonym">Cynara scolymus</name>
    <dbReference type="NCBI Taxonomy" id="59895"/>
    <lineage>
        <taxon>Eukaryota</taxon>
        <taxon>Viridiplantae</taxon>
        <taxon>Streptophyta</taxon>
        <taxon>Embryophyta</taxon>
        <taxon>Tracheophyta</taxon>
        <taxon>Spermatophyta</taxon>
        <taxon>Magnoliopsida</taxon>
        <taxon>eudicotyledons</taxon>
        <taxon>Gunneridae</taxon>
        <taxon>Pentapetalae</taxon>
        <taxon>asterids</taxon>
        <taxon>campanulids</taxon>
        <taxon>Asterales</taxon>
        <taxon>Asteraceae</taxon>
        <taxon>Carduoideae</taxon>
        <taxon>Cardueae</taxon>
        <taxon>Carduinae</taxon>
        <taxon>Cynara</taxon>
    </lineage>
</organism>
<evidence type="ECO:0000313" key="2">
    <source>
        <dbReference type="Proteomes" id="UP000243975"/>
    </source>
</evidence>
<dbReference type="GO" id="GO:0000911">
    <property type="term" value="P:cytokinesis by cell plate formation"/>
    <property type="evidence" value="ECO:0007669"/>
    <property type="project" value="InterPro"/>
</dbReference>
<feature type="non-terminal residue" evidence="1">
    <location>
        <position position="155"/>
    </location>
</feature>
<dbReference type="InterPro" id="IPR040321">
    <property type="entry name" value="SCD2-like"/>
</dbReference>
<reference evidence="1 2" key="1">
    <citation type="journal article" date="2016" name="Sci. Rep.">
        <title>The genome sequence of the outbreeding globe artichoke constructed de novo incorporating a phase-aware low-pass sequencing strategy of F1 progeny.</title>
        <authorList>
            <person name="Scaglione D."/>
            <person name="Reyes-Chin-Wo S."/>
            <person name="Acquadro A."/>
            <person name="Froenicke L."/>
            <person name="Portis E."/>
            <person name="Beitel C."/>
            <person name="Tirone M."/>
            <person name="Mauro R."/>
            <person name="Lo Monaco A."/>
            <person name="Mauromicale G."/>
            <person name="Faccioli P."/>
            <person name="Cattivelli L."/>
            <person name="Rieseberg L."/>
            <person name="Michelmore R."/>
            <person name="Lanteri S."/>
        </authorList>
    </citation>
    <scope>NUCLEOTIDE SEQUENCE [LARGE SCALE GENOMIC DNA]</scope>
    <source>
        <strain evidence="1">2C</strain>
    </source>
</reference>
<keyword evidence="2" id="KW-1185">Reference proteome</keyword>
<dbReference type="PANTHER" id="PTHR31762">
    <property type="entry name" value="FAS-BINDING FACTOR-LIKE PROTEIN"/>
    <property type="match status" value="1"/>
</dbReference>
<comment type="caution">
    <text evidence="1">The sequence shown here is derived from an EMBL/GenBank/DDBJ whole genome shotgun (WGS) entry which is preliminary data.</text>
</comment>
<dbReference type="PANTHER" id="PTHR31762:SF11">
    <property type="entry name" value="MYOSIN"/>
    <property type="match status" value="1"/>
</dbReference>
<proteinExistence type="predicted"/>
<name>A0A103SR37_CYNCS</name>
<protein>
    <submittedName>
        <fullName evidence="1">Uncharacterized protein</fullName>
    </submittedName>
</protein>